<reference evidence="14" key="1">
    <citation type="journal article" date="2019" name="Int. J. Syst. Evol. Microbiol.">
        <title>The Global Catalogue of Microorganisms (GCM) 10K type strain sequencing project: providing services to taxonomists for standard genome sequencing and annotation.</title>
        <authorList>
            <consortium name="The Broad Institute Genomics Platform"/>
            <consortium name="The Broad Institute Genome Sequencing Center for Infectious Disease"/>
            <person name="Wu L."/>
            <person name="Ma J."/>
        </authorList>
    </citation>
    <scope>NUCLEOTIDE SEQUENCE [LARGE SCALE GENOMIC DNA]</scope>
    <source>
        <strain evidence="14">JCM 17525</strain>
    </source>
</reference>
<evidence type="ECO:0000256" key="4">
    <source>
        <dbReference type="ARBA" id="ARBA00022605"/>
    </source>
</evidence>
<feature type="binding site" evidence="11">
    <location>
        <position position="166"/>
    </location>
    <ligand>
        <name>pyridoxal 5'-phosphate</name>
        <dbReference type="ChEBI" id="CHEBI:597326"/>
    </ligand>
</feature>
<evidence type="ECO:0000256" key="8">
    <source>
        <dbReference type="ARBA" id="ARBA00023299"/>
    </source>
</evidence>
<dbReference type="InterPro" id="IPR015424">
    <property type="entry name" value="PyrdxlP-dep_Trfase"/>
</dbReference>
<name>A0ABP7HFU5_9FLAO</name>
<dbReference type="Pfam" id="PF00266">
    <property type="entry name" value="Aminotran_5"/>
    <property type="match status" value="1"/>
</dbReference>
<dbReference type="NCBIfam" id="NF003764">
    <property type="entry name" value="PRK05355.1"/>
    <property type="match status" value="1"/>
</dbReference>
<evidence type="ECO:0000313" key="13">
    <source>
        <dbReference type="EMBL" id="GAA3788028.1"/>
    </source>
</evidence>
<evidence type="ECO:0000259" key="12">
    <source>
        <dbReference type="Pfam" id="PF00266"/>
    </source>
</evidence>
<organism evidence="13 14">
    <name type="scientific">Corallibacter vietnamensis</name>
    <dbReference type="NCBI Taxonomy" id="904130"/>
    <lineage>
        <taxon>Bacteria</taxon>
        <taxon>Pseudomonadati</taxon>
        <taxon>Bacteroidota</taxon>
        <taxon>Flavobacteriia</taxon>
        <taxon>Flavobacteriales</taxon>
        <taxon>Flavobacteriaceae</taxon>
        <taxon>Corallibacter</taxon>
    </lineage>
</organism>
<dbReference type="Gene3D" id="3.90.1150.10">
    <property type="entry name" value="Aspartate Aminotransferase, domain 1"/>
    <property type="match status" value="1"/>
</dbReference>
<dbReference type="EC" id="2.6.1.52" evidence="11"/>
<protein>
    <recommendedName>
        <fullName evidence="11">Phosphoserine aminotransferase</fullName>
        <ecNumber evidence="11">2.6.1.52</ecNumber>
    </recommendedName>
    <alternativeName>
        <fullName evidence="11">Phosphohydroxythreonine aminotransferase</fullName>
        <shortName evidence="11">PSAT</shortName>
    </alternativeName>
</protein>
<evidence type="ECO:0000256" key="5">
    <source>
        <dbReference type="ARBA" id="ARBA00022679"/>
    </source>
</evidence>
<feature type="binding site" evidence="11">
    <location>
        <position position="99"/>
    </location>
    <ligand>
        <name>pyridoxal 5'-phosphate</name>
        <dbReference type="ChEBI" id="CHEBI:597326"/>
    </ligand>
</feature>
<evidence type="ECO:0000256" key="7">
    <source>
        <dbReference type="ARBA" id="ARBA00023096"/>
    </source>
</evidence>
<keyword evidence="3 11" id="KW-0032">Aminotransferase</keyword>
<feature type="binding site" evidence="11">
    <location>
        <position position="40"/>
    </location>
    <ligand>
        <name>L-glutamate</name>
        <dbReference type="ChEBI" id="CHEBI:29985"/>
    </ligand>
</feature>
<evidence type="ECO:0000256" key="1">
    <source>
        <dbReference type="ARBA" id="ARBA00005099"/>
    </source>
</evidence>
<comment type="catalytic activity">
    <reaction evidence="9 11">
        <text>4-(phosphooxy)-L-threonine + 2-oxoglutarate = (R)-3-hydroxy-2-oxo-4-phosphooxybutanoate + L-glutamate</text>
        <dbReference type="Rhea" id="RHEA:16573"/>
        <dbReference type="ChEBI" id="CHEBI:16810"/>
        <dbReference type="ChEBI" id="CHEBI:29985"/>
        <dbReference type="ChEBI" id="CHEBI:58452"/>
        <dbReference type="ChEBI" id="CHEBI:58538"/>
        <dbReference type="EC" id="2.6.1.52"/>
    </reaction>
</comment>
<evidence type="ECO:0000256" key="10">
    <source>
        <dbReference type="ARBA" id="ARBA00049007"/>
    </source>
</evidence>
<keyword evidence="5 11" id="KW-0808">Transferase</keyword>
<comment type="similarity">
    <text evidence="2 11">Belongs to the class-V pyridoxal-phosphate-dependent aminotransferase family. SerC subfamily.</text>
</comment>
<comment type="caution">
    <text evidence="11">Lacks conserved residue(s) required for the propagation of feature annotation.</text>
</comment>
<dbReference type="PANTHER" id="PTHR43247">
    <property type="entry name" value="PHOSPHOSERINE AMINOTRANSFERASE"/>
    <property type="match status" value="1"/>
</dbReference>
<keyword evidence="8 11" id="KW-0718">Serine biosynthesis</keyword>
<comment type="pathway">
    <text evidence="11">Cofactor biosynthesis; pyridoxine 5'-phosphate biosynthesis; pyridoxine 5'-phosphate from D-erythrose 4-phosphate: step 3/5.</text>
</comment>
<dbReference type="InterPro" id="IPR015421">
    <property type="entry name" value="PyrdxlP-dep_Trfase_major"/>
</dbReference>
<keyword evidence="7 11" id="KW-0664">Pyridoxine biosynthesis</keyword>
<accession>A0ABP7HFU5</accession>
<dbReference type="InterPro" id="IPR022278">
    <property type="entry name" value="Pser_aminoTfrase"/>
</dbReference>
<evidence type="ECO:0000256" key="2">
    <source>
        <dbReference type="ARBA" id="ARBA00006904"/>
    </source>
</evidence>
<gene>
    <name evidence="11 13" type="primary">serC</name>
    <name evidence="13" type="ORF">GCM10022271_20820</name>
</gene>
<proteinExistence type="inferred from homology"/>
<dbReference type="EMBL" id="BAABBI010000003">
    <property type="protein sequence ID" value="GAA3788028.1"/>
    <property type="molecule type" value="Genomic_DNA"/>
</dbReference>
<feature type="modified residue" description="N6-(pyridoxal phosphate)lysine" evidence="11">
    <location>
        <position position="190"/>
    </location>
</feature>
<feature type="binding site" evidence="11">
    <location>
        <position position="189"/>
    </location>
    <ligand>
        <name>pyridoxal 5'-phosphate</name>
        <dbReference type="ChEBI" id="CHEBI:597326"/>
    </ligand>
</feature>
<dbReference type="InterPro" id="IPR000192">
    <property type="entry name" value="Aminotrans_V_dom"/>
</dbReference>
<dbReference type="Gene3D" id="3.40.640.10">
    <property type="entry name" value="Type I PLP-dependent aspartate aminotransferase-like (Major domain)"/>
    <property type="match status" value="1"/>
</dbReference>
<sequence length="353" mass="39340">MKRHNFSAGPCILPQEVLQKASEAILDFDNGLSLIEISHRSKPFVDVMEKARALALELLGLEGKGYKALFLQGGASTQFLMVALNLLEKRAGYLNTGTWAAKAIKEAQIYDDIYEVASSKDANYNYIPKGYDIPEDYDYFHCTSNNTIFGTQMKEFPNSPIPMVCDMSSDIFSRQLDFSKFDLIYAGAQKNMGPAGTTLVVVKEDILGKVSRKIPSMMDYKVHIDKSSMFNTPPVFAVYTSMLTLEWLKNLGGIEAIEKENDKKAQLIYSEIDLNPLFKGFATKSDRSHMNATFNIVNENLKETFDTMVKEAGINGLNGHRSVGGYRASMYNAMSLDSVGVLVDVMSELERKA</sequence>
<comment type="subcellular location">
    <subcellularLocation>
        <location evidence="11">Cytoplasm</location>
    </subcellularLocation>
</comment>
<feature type="domain" description="Aminotransferase class V" evidence="12">
    <location>
        <begin position="5"/>
        <end position="339"/>
    </location>
</feature>
<feature type="binding site" evidence="11">
    <location>
        <position position="147"/>
    </location>
    <ligand>
        <name>pyridoxal 5'-phosphate</name>
        <dbReference type="ChEBI" id="CHEBI:597326"/>
    </ligand>
</feature>
<comment type="cofactor">
    <cofactor evidence="11">
        <name>pyridoxal 5'-phosphate</name>
        <dbReference type="ChEBI" id="CHEBI:597326"/>
    </cofactor>
    <text evidence="11">Binds 1 pyridoxal phosphate per subunit.</text>
</comment>
<dbReference type="SUPFAM" id="SSF53383">
    <property type="entry name" value="PLP-dependent transferases"/>
    <property type="match status" value="1"/>
</dbReference>
<evidence type="ECO:0000256" key="6">
    <source>
        <dbReference type="ARBA" id="ARBA00022898"/>
    </source>
</evidence>
<evidence type="ECO:0000313" key="14">
    <source>
        <dbReference type="Proteomes" id="UP001501456"/>
    </source>
</evidence>
<feature type="binding site" evidence="11">
    <location>
        <begin position="75"/>
        <end position="76"/>
    </location>
    <ligand>
        <name>pyridoxal 5'-phosphate</name>
        <dbReference type="ChEBI" id="CHEBI:597326"/>
    </ligand>
</feature>
<dbReference type="PROSITE" id="PS00595">
    <property type="entry name" value="AA_TRANSFER_CLASS_5"/>
    <property type="match status" value="1"/>
</dbReference>
<comment type="subunit">
    <text evidence="11">Homodimer.</text>
</comment>
<keyword evidence="14" id="KW-1185">Reference proteome</keyword>
<keyword evidence="4 11" id="KW-0028">Amino-acid biosynthesis</keyword>
<dbReference type="PIRSF" id="PIRSF000525">
    <property type="entry name" value="SerC"/>
    <property type="match status" value="1"/>
</dbReference>
<comment type="catalytic activity">
    <reaction evidence="10 11">
        <text>O-phospho-L-serine + 2-oxoglutarate = 3-phosphooxypyruvate + L-glutamate</text>
        <dbReference type="Rhea" id="RHEA:14329"/>
        <dbReference type="ChEBI" id="CHEBI:16810"/>
        <dbReference type="ChEBI" id="CHEBI:18110"/>
        <dbReference type="ChEBI" id="CHEBI:29985"/>
        <dbReference type="ChEBI" id="CHEBI:57524"/>
        <dbReference type="EC" id="2.6.1.52"/>
    </reaction>
</comment>
<dbReference type="RefSeq" id="WP_344730305.1">
    <property type="nucleotide sequence ID" value="NZ_BAABBI010000003.1"/>
</dbReference>
<evidence type="ECO:0000256" key="3">
    <source>
        <dbReference type="ARBA" id="ARBA00022576"/>
    </source>
</evidence>
<dbReference type="InterPro" id="IPR015422">
    <property type="entry name" value="PyrdxlP-dep_Trfase_small"/>
</dbReference>
<dbReference type="PANTHER" id="PTHR43247:SF1">
    <property type="entry name" value="PHOSPHOSERINE AMINOTRANSFERASE"/>
    <property type="match status" value="1"/>
</dbReference>
<dbReference type="HAMAP" id="MF_00160">
    <property type="entry name" value="SerC_aminotrans_5"/>
    <property type="match status" value="1"/>
</dbReference>
<evidence type="ECO:0000256" key="11">
    <source>
        <dbReference type="HAMAP-Rule" id="MF_00160"/>
    </source>
</evidence>
<dbReference type="Proteomes" id="UP001501456">
    <property type="component" value="Unassembled WGS sequence"/>
</dbReference>
<keyword evidence="11" id="KW-0963">Cytoplasm</keyword>
<feature type="binding site" evidence="11">
    <location>
        <begin position="231"/>
        <end position="232"/>
    </location>
    <ligand>
        <name>pyridoxal 5'-phosphate</name>
        <dbReference type="ChEBI" id="CHEBI:597326"/>
    </ligand>
</feature>
<comment type="caution">
    <text evidence="13">The sequence shown here is derived from an EMBL/GenBank/DDBJ whole genome shotgun (WGS) entry which is preliminary data.</text>
</comment>
<keyword evidence="6 11" id="KW-0663">Pyridoxal phosphate</keyword>
<comment type="function">
    <text evidence="11">Catalyzes the reversible conversion of 3-phosphohydroxypyruvate to phosphoserine and of 3-hydroxy-2-oxo-4-phosphonooxybutanoate to phosphohydroxythreonine.</text>
</comment>
<dbReference type="InterPro" id="IPR020578">
    <property type="entry name" value="Aminotrans_V_PyrdxlP_BS"/>
</dbReference>
<evidence type="ECO:0000256" key="9">
    <source>
        <dbReference type="ARBA" id="ARBA00047630"/>
    </source>
</evidence>
<comment type="pathway">
    <text evidence="1 11">Amino-acid biosynthesis; L-serine biosynthesis; L-serine from 3-phospho-D-glycerate: step 2/3.</text>
</comment>